<feature type="region of interest" description="Disordered" evidence="2">
    <location>
        <begin position="282"/>
        <end position="308"/>
    </location>
</feature>
<feature type="domain" description="Response regulatory" evidence="3">
    <location>
        <begin position="13"/>
        <end position="156"/>
    </location>
</feature>
<sequence length="641" mass="71510">MSLVQAAIRHPYRLMLIDEDPVFRLGLRVWLERYADLSLIAEVETGEAALEYLEDALSDSLERSSVEHPSESGAIALAVPDLVVLEMELGRSHPDRIPGLTLCQHLKTKYPTLRVLMLSASPEPLLSAAAQQAGATGYCPKTVEPESLANILRRVADGRSFFWNAASTSYSPLPTAPTPYLPSSHLSSPRRPAPLSRFRRNLRQSGLQQIEAALAEVNAELRQLELSLVDRAILAGRQRELRAARKLIGWMLATPSLTEERARQPVSSQGTGSQFINSQITGSQITGSQGAGSQITNRSGGEERSLPTASALTINASSESAISKMRIESVLFDAVLEKLHNSLENGTETPMEIDILREEKKRELFYLILRQLENFLDELRYSEVQPEQLEPKRSSILLDLWQAVTTEFFGKYYAIAVDGKSVEVVETLLRDEAIVQLEILDKIPSVVDLLKHLLFQMPLAVDSVPYAPGNPEAMSRAEVLTENLLIQLANAVIQPLLNRFASIEGIKQNLYSRKLLSNREIERFRNDLSWKYRIEKYFREPQNIFESQYSIHVFSWKGIQKTSIYAPRSPELNELSGVQLAVTLALETRDAIAPRLRTAVSWAGNSVIYVLTEVVGRGLGLVGRGILKGLGNAWQDPRLKR</sequence>
<dbReference type="InterPro" id="IPR051015">
    <property type="entry name" value="EvgA-like"/>
</dbReference>
<organism evidence="4 5">
    <name type="scientific">Drouetiella hepatica Uher 2000/2452</name>
    <dbReference type="NCBI Taxonomy" id="904376"/>
    <lineage>
        <taxon>Bacteria</taxon>
        <taxon>Bacillati</taxon>
        <taxon>Cyanobacteriota</taxon>
        <taxon>Cyanophyceae</taxon>
        <taxon>Oculatellales</taxon>
        <taxon>Oculatellaceae</taxon>
        <taxon>Drouetiella</taxon>
    </lineage>
</organism>
<dbReference type="InterPro" id="IPR058245">
    <property type="entry name" value="NreC/VraR/RcsB-like_REC"/>
</dbReference>
<dbReference type="AlphaFoldDB" id="A0A951UME3"/>
<dbReference type="Gene3D" id="3.40.50.2300">
    <property type="match status" value="1"/>
</dbReference>
<dbReference type="SMART" id="SM00448">
    <property type="entry name" value="REC"/>
    <property type="match status" value="1"/>
</dbReference>
<dbReference type="Pfam" id="PF12452">
    <property type="entry name" value="DUF3685"/>
    <property type="match status" value="1"/>
</dbReference>
<proteinExistence type="predicted"/>
<dbReference type="GO" id="GO:0000160">
    <property type="term" value="P:phosphorelay signal transduction system"/>
    <property type="evidence" value="ECO:0007669"/>
    <property type="project" value="InterPro"/>
</dbReference>
<reference evidence="4" key="1">
    <citation type="submission" date="2021-05" db="EMBL/GenBank/DDBJ databases">
        <authorList>
            <person name="Pietrasiak N."/>
            <person name="Ward R."/>
            <person name="Stajich J.E."/>
            <person name="Kurbessoian T."/>
        </authorList>
    </citation>
    <scope>NUCLEOTIDE SEQUENCE</scope>
    <source>
        <strain evidence="4">UHER 2000/2452</strain>
    </source>
</reference>
<evidence type="ECO:0000313" key="4">
    <source>
        <dbReference type="EMBL" id="MBW4659360.1"/>
    </source>
</evidence>
<dbReference type="Proteomes" id="UP000757435">
    <property type="component" value="Unassembled WGS sequence"/>
</dbReference>
<dbReference type="CDD" id="cd17535">
    <property type="entry name" value="REC_NarL-like"/>
    <property type="match status" value="1"/>
</dbReference>
<evidence type="ECO:0000259" key="3">
    <source>
        <dbReference type="PROSITE" id="PS50110"/>
    </source>
</evidence>
<reference evidence="4" key="2">
    <citation type="journal article" date="2022" name="Microbiol. Resour. Announc.">
        <title>Metagenome Sequencing to Explore Phylogenomics of Terrestrial Cyanobacteria.</title>
        <authorList>
            <person name="Ward R.D."/>
            <person name="Stajich J.E."/>
            <person name="Johansen J.R."/>
            <person name="Huntemann M."/>
            <person name="Clum A."/>
            <person name="Foster B."/>
            <person name="Foster B."/>
            <person name="Roux S."/>
            <person name="Palaniappan K."/>
            <person name="Varghese N."/>
            <person name="Mukherjee S."/>
            <person name="Reddy T.B.K."/>
            <person name="Daum C."/>
            <person name="Copeland A."/>
            <person name="Chen I.A."/>
            <person name="Ivanova N.N."/>
            <person name="Kyrpides N.C."/>
            <person name="Shapiro N."/>
            <person name="Eloe-Fadrosh E.A."/>
            <person name="Pietrasiak N."/>
        </authorList>
    </citation>
    <scope>NUCLEOTIDE SEQUENCE</scope>
    <source>
        <strain evidence="4">UHER 2000/2452</strain>
    </source>
</reference>
<dbReference type="PROSITE" id="PS50110">
    <property type="entry name" value="RESPONSE_REGULATORY"/>
    <property type="match status" value="1"/>
</dbReference>
<dbReference type="InterPro" id="IPR001789">
    <property type="entry name" value="Sig_transdc_resp-reg_receiver"/>
</dbReference>
<dbReference type="SUPFAM" id="SSF52172">
    <property type="entry name" value="CheY-like"/>
    <property type="match status" value="1"/>
</dbReference>
<evidence type="ECO:0000256" key="1">
    <source>
        <dbReference type="PROSITE-ProRule" id="PRU00169"/>
    </source>
</evidence>
<evidence type="ECO:0000256" key="2">
    <source>
        <dbReference type="SAM" id="MobiDB-lite"/>
    </source>
</evidence>
<dbReference type="PANTHER" id="PTHR45566">
    <property type="entry name" value="HTH-TYPE TRANSCRIPTIONAL REGULATOR YHJB-RELATED"/>
    <property type="match status" value="1"/>
</dbReference>
<evidence type="ECO:0000313" key="5">
    <source>
        <dbReference type="Proteomes" id="UP000757435"/>
    </source>
</evidence>
<accession>A0A951UME3</accession>
<dbReference type="InterPro" id="IPR022552">
    <property type="entry name" value="UPF_Ycf55"/>
</dbReference>
<gene>
    <name evidence="4" type="ORF">KME15_11845</name>
</gene>
<comment type="caution">
    <text evidence="4">The sequence shown here is derived from an EMBL/GenBank/DDBJ whole genome shotgun (WGS) entry which is preliminary data.</text>
</comment>
<comment type="caution">
    <text evidence="1">Lacks conserved residue(s) required for the propagation of feature annotation.</text>
</comment>
<protein>
    <submittedName>
        <fullName evidence="4">DUF3685 domain-containing protein</fullName>
    </submittedName>
</protein>
<dbReference type="InterPro" id="IPR011006">
    <property type="entry name" value="CheY-like_superfamily"/>
</dbReference>
<dbReference type="PANTHER" id="PTHR45566:SF1">
    <property type="entry name" value="HTH-TYPE TRANSCRIPTIONAL REGULATOR YHJB-RELATED"/>
    <property type="match status" value="1"/>
</dbReference>
<feature type="compositionally biased region" description="Polar residues" evidence="2">
    <location>
        <begin position="282"/>
        <end position="299"/>
    </location>
</feature>
<name>A0A951UME3_9CYAN</name>
<dbReference type="EMBL" id="JAHHHD010000011">
    <property type="protein sequence ID" value="MBW4659360.1"/>
    <property type="molecule type" value="Genomic_DNA"/>
</dbReference>